<protein>
    <submittedName>
        <fullName evidence="1">Uncharacterized protein</fullName>
    </submittedName>
</protein>
<accession>A0ACB1A9E1</accession>
<dbReference type="Proteomes" id="UP001497535">
    <property type="component" value="Unassembled WGS sequence"/>
</dbReference>
<proteinExistence type="predicted"/>
<evidence type="ECO:0000313" key="1">
    <source>
        <dbReference type="EMBL" id="CAK5087828.1"/>
    </source>
</evidence>
<comment type="caution">
    <text evidence="1">The sequence shown here is derived from an EMBL/GenBank/DDBJ whole genome shotgun (WGS) entry which is preliminary data.</text>
</comment>
<evidence type="ECO:0000313" key="2">
    <source>
        <dbReference type="Proteomes" id="UP001497535"/>
    </source>
</evidence>
<reference evidence="1" key="1">
    <citation type="submission" date="2023-11" db="EMBL/GenBank/DDBJ databases">
        <authorList>
            <person name="Poullet M."/>
        </authorList>
    </citation>
    <scope>NUCLEOTIDE SEQUENCE</scope>
    <source>
        <strain evidence="1">E1834</strain>
    </source>
</reference>
<name>A0ACB1A9E1_MELEN</name>
<keyword evidence="2" id="KW-1185">Reference proteome</keyword>
<gene>
    <name evidence="1" type="ORF">MENTE1834_LOCUS35449</name>
</gene>
<dbReference type="EMBL" id="CAVMJV010000067">
    <property type="protein sequence ID" value="CAK5087828.1"/>
    <property type="molecule type" value="Genomic_DNA"/>
</dbReference>
<sequence length="201" mass="24254">MKFIKVLIFLIFNSTFWSLINSVKNKKDLIRVEGTSTDLTQILTEGAESSSVNPQILKYKETSSPKSIAKEKKKLWKKEYNKNYYQKNKEKIKEIKNSENYKENKKKSDRKYYQNNKEKMQELQKEYYLKNKQKYIEKAQKWNKTNVEKRRVYSRKYSLKKKNEKENLQNDSSSLGKTKVIVWNSPLPAFFLRFSDHFKLF</sequence>
<organism evidence="1 2">
    <name type="scientific">Meloidogyne enterolobii</name>
    <name type="common">Root-knot nematode worm</name>
    <name type="synonym">Meloidogyne mayaguensis</name>
    <dbReference type="NCBI Taxonomy" id="390850"/>
    <lineage>
        <taxon>Eukaryota</taxon>
        <taxon>Metazoa</taxon>
        <taxon>Ecdysozoa</taxon>
        <taxon>Nematoda</taxon>
        <taxon>Chromadorea</taxon>
        <taxon>Rhabditida</taxon>
        <taxon>Tylenchina</taxon>
        <taxon>Tylenchomorpha</taxon>
        <taxon>Tylenchoidea</taxon>
        <taxon>Meloidogynidae</taxon>
        <taxon>Meloidogyninae</taxon>
        <taxon>Meloidogyne</taxon>
    </lineage>
</organism>